<accession>A0ACC2MGR3</accession>
<evidence type="ECO:0000313" key="2">
    <source>
        <dbReference type="Proteomes" id="UP001234297"/>
    </source>
</evidence>
<proteinExistence type="predicted"/>
<keyword evidence="2" id="KW-1185">Reference proteome</keyword>
<organism evidence="1 2">
    <name type="scientific">Persea americana</name>
    <name type="common">Avocado</name>
    <dbReference type="NCBI Taxonomy" id="3435"/>
    <lineage>
        <taxon>Eukaryota</taxon>
        <taxon>Viridiplantae</taxon>
        <taxon>Streptophyta</taxon>
        <taxon>Embryophyta</taxon>
        <taxon>Tracheophyta</taxon>
        <taxon>Spermatophyta</taxon>
        <taxon>Magnoliopsida</taxon>
        <taxon>Magnoliidae</taxon>
        <taxon>Laurales</taxon>
        <taxon>Lauraceae</taxon>
        <taxon>Persea</taxon>
    </lineage>
</organism>
<dbReference type="Proteomes" id="UP001234297">
    <property type="component" value="Chromosome 2"/>
</dbReference>
<sequence length="92" mass="10125">MLPVEFCWQGCGDAVNESGWLQATFASVEATVTGGERLALVNDRATASIRSFLIEFGFALCSRDSGWKAPEAAETRSGASRTRLQIRTRRER</sequence>
<reference evidence="1 2" key="1">
    <citation type="journal article" date="2022" name="Hortic Res">
        <title>A haplotype resolved chromosomal level avocado genome allows analysis of novel avocado genes.</title>
        <authorList>
            <person name="Nath O."/>
            <person name="Fletcher S.J."/>
            <person name="Hayward A."/>
            <person name="Shaw L.M."/>
            <person name="Masouleh A.K."/>
            <person name="Furtado A."/>
            <person name="Henry R.J."/>
            <person name="Mitter N."/>
        </authorList>
    </citation>
    <scope>NUCLEOTIDE SEQUENCE [LARGE SCALE GENOMIC DNA]</scope>
    <source>
        <strain evidence="2">cv. Hass</strain>
    </source>
</reference>
<dbReference type="EMBL" id="CM056810">
    <property type="protein sequence ID" value="KAJ8644813.1"/>
    <property type="molecule type" value="Genomic_DNA"/>
</dbReference>
<comment type="caution">
    <text evidence="1">The sequence shown here is derived from an EMBL/GenBank/DDBJ whole genome shotgun (WGS) entry which is preliminary data.</text>
</comment>
<evidence type="ECO:0000313" key="1">
    <source>
        <dbReference type="EMBL" id="KAJ8644813.1"/>
    </source>
</evidence>
<protein>
    <submittedName>
        <fullName evidence="1">Uncharacterized protein</fullName>
    </submittedName>
</protein>
<name>A0ACC2MGR3_PERAE</name>
<gene>
    <name evidence="1" type="ORF">MRB53_006561</name>
</gene>